<dbReference type="Proteomes" id="UP000026962">
    <property type="component" value="Chromosome 9"/>
</dbReference>
<dbReference type="STRING" id="4537.A0A0E0M210"/>
<keyword evidence="2 3" id="KW-0175">Coiled coil</keyword>
<keyword evidence="5" id="KW-1185">Reference proteome</keyword>
<feature type="coiled-coil region" evidence="3">
    <location>
        <begin position="430"/>
        <end position="478"/>
    </location>
</feature>
<dbReference type="GO" id="GO:0005829">
    <property type="term" value="C:cytosol"/>
    <property type="evidence" value="ECO:0007669"/>
    <property type="project" value="TreeGrafter"/>
</dbReference>
<organism evidence="4">
    <name type="scientific">Oryza punctata</name>
    <name type="common">Red rice</name>
    <dbReference type="NCBI Taxonomy" id="4537"/>
    <lineage>
        <taxon>Eukaryota</taxon>
        <taxon>Viridiplantae</taxon>
        <taxon>Streptophyta</taxon>
        <taxon>Embryophyta</taxon>
        <taxon>Tracheophyta</taxon>
        <taxon>Spermatophyta</taxon>
        <taxon>Magnoliopsida</taxon>
        <taxon>Liliopsida</taxon>
        <taxon>Poales</taxon>
        <taxon>Poaceae</taxon>
        <taxon>BOP clade</taxon>
        <taxon>Oryzoideae</taxon>
        <taxon>Oryzeae</taxon>
        <taxon>Oryzinae</taxon>
        <taxon>Oryza</taxon>
    </lineage>
</organism>
<dbReference type="eggNOG" id="ENOG502QQFI">
    <property type="taxonomic scope" value="Eukaryota"/>
</dbReference>
<feature type="coiled-coil region" evidence="3">
    <location>
        <begin position="214"/>
        <end position="302"/>
    </location>
</feature>
<feature type="coiled-coil region" evidence="3">
    <location>
        <begin position="516"/>
        <end position="564"/>
    </location>
</feature>
<proteinExistence type="inferred from homology"/>
<name>A0A0E0M210_ORYPU</name>
<evidence type="ECO:0000256" key="3">
    <source>
        <dbReference type="SAM" id="Coils"/>
    </source>
</evidence>
<dbReference type="AlphaFoldDB" id="A0A0E0M210"/>
<dbReference type="EnsemblPlants" id="OPUNC09G11160.1">
    <property type="protein sequence ID" value="OPUNC09G11160.1"/>
    <property type="gene ID" value="OPUNC09G11160"/>
</dbReference>
<evidence type="ECO:0000256" key="2">
    <source>
        <dbReference type="ARBA" id="ARBA00023054"/>
    </source>
</evidence>
<reference evidence="4" key="2">
    <citation type="submission" date="2018-05" db="EMBL/GenBank/DDBJ databases">
        <title>OpunRS2 (Oryza punctata Reference Sequence Version 2).</title>
        <authorList>
            <person name="Zhang J."/>
            <person name="Kudrna D."/>
            <person name="Lee S."/>
            <person name="Talag J."/>
            <person name="Welchert J."/>
            <person name="Wing R.A."/>
        </authorList>
    </citation>
    <scope>NUCLEOTIDE SEQUENCE [LARGE SCALE GENOMIC DNA]</scope>
</reference>
<dbReference type="GO" id="GO:0009904">
    <property type="term" value="P:chloroplast accumulation movement"/>
    <property type="evidence" value="ECO:0007669"/>
    <property type="project" value="TreeGrafter"/>
</dbReference>
<dbReference type="Gramene" id="OPUNC09G11160.1">
    <property type="protein sequence ID" value="OPUNC09G11160.1"/>
    <property type="gene ID" value="OPUNC09G11160"/>
</dbReference>
<accession>A0A0E0M210</accession>
<dbReference type="OMA" id="AMFMFRR"/>
<evidence type="ECO:0000256" key="1">
    <source>
        <dbReference type="ARBA" id="ARBA00005485"/>
    </source>
</evidence>
<dbReference type="InterPro" id="IPR008545">
    <property type="entry name" value="Web"/>
</dbReference>
<protein>
    <submittedName>
        <fullName evidence="4">Uncharacterized protein</fullName>
    </submittedName>
</protein>
<dbReference type="Pfam" id="PF05701">
    <property type="entry name" value="WEMBL"/>
    <property type="match status" value="1"/>
</dbReference>
<sequence length="770" mass="88292">MEGLNIEGIPHVPIDPNSVDVLSSSNESKTTISFDFSSSFSVGHTRHSSEDLSSLTINSLRINDIEDNDQNQFEEKRIHSHGHTRRFSEDLSSLKINDLCANKEEENYDNQLERKEIYRHNSAGNIFKAAEIAERFIKTIDNRVLVDTTAPIESVKDAVSKFGGILDWKERRKHVQVELDKMQEDTPEYKKRAEVTEVEKSKVLEELYLTRRIIERLKIDLDKSQIEEIQAQQDLELVKIRFEEMQQGVARKERAIVNAKIKLANEQRAMALEDLQSVKMELDQLQKEYTSLSSQRDNTETKAREAIIASQEIEKTVEDLTIKVITMKELVTSSQASHVIAEEKKRNVALAYQQDKVNWHNELKQIDDEVQKLNDGLSLNKDLESKLQSASMLLMNLRDELKAHVEGTLPKVPSEAREEERPMVIVHVKLARTRKELEDMRIDIDKAKDEVKSLWNAAATLRADVEREKTKLASLRQKENLAFESALCLQEELSKIAFELSMVEERTKAAKMPLELQQASKKLEHAKMNALFARNEMEKAREEADQAQAEVNVVQLRIEATSREILAVNASREIAVVSANALQDYKHEIELEPQANRRNNNVTLSLEEYNVLCNKVQDAEDLAKKQVIRAVEKIKEAKDAEVRSLDMLDQLIKQIDDRRVALREAHEKANVAHDGKLAMENELRKRRAQHEKQRKTDEVSLPIAQISNLKNTSTSFDAAGSSSSNPHKYRMLLPRADTIATTIAESRPRKSFFPRSLVAMFMFRRKTHLK</sequence>
<dbReference type="HOGENOM" id="CLU_008410_2_0_1"/>
<evidence type="ECO:0000313" key="4">
    <source>
        <dbReference type="EnsemblPlants" id="OPUNC09G11160.1"/>
    </source>
</evidence>
<dbReference type="PANTHER" id="PTHR32054:SF15">
    <property type="entry name" value="OS09G0458000 PROTEIN"/>
    <property type="match status" value="1"/>
</dbReference>
<dbReference type="GO" id="GO:0009903">
    <property type="term" value="P:chloroplast avoidance movement"/>
    <property type="evidence" value="ECO:0007669"/>
    <property type="project" value="TreeGrafter"/>
</dbReference>
<reference evidence="4" key="1">
    <citation type="submission" date="2015-04" db="UniProtKB">
        <authorList>
            <consortium name="EnsemblPlants"/>
        </authorList>
    </citation>
    <scope>IDENTIFICATION</scope>
</reference>
<comment type="similarity">
    <text evidence="1">Belongs to the WEB family.</text>
</comment>
<dbReference type="PANTHER" id="PTHR32054">
    <property type="entry name" value="HEAVY CHAIN, PUTATIVE, EXPRESSED-RELATED-RELATED"/>
    <property type="match status" value="1"/>
</dbReference>
<evidence type="ECO:0000313" key="5">
    <source>
        <dbReference type="Proteomes" id="UP000026962"/>
    </source>
</evidence>